<organism evidence="3">
    <name type="scientific">freshwater metagenome</name>
    <dbReference type="NCBI Taxonomy" id="449393"/>
    <lineage>
        <taxon>unclassified sequences</taxon>
        <taxon>metagenomes</taxon>
        <taxon>ecological metagenomes</taxon>
    </lineage>
</organism>
<accession>A0A6J7W1N0</accession>
<dbReference type="InterPro" id="IPR002711">
    <property type="entry name" value="HNH"/>
</dbReference>
<dbReference type="InterPro" id="IPR003615">
    <property type="entry name" value="HNH_nuc"/>
</dbReference>
<dbReference type="AlphaFoldDB" id="A0A6J7W1N0"/>
<proteinExistence type="inferred from homology"/>
<dbReference type="GO" id="GO:0008270">
    <property type="term" value="F:zinc ion binding"/>
    <property type="evidence" value="ECO:0007669"/>
    <property type="project" value="InterPro"/>
</dbReference>
<name>A0A6J7W1N0_9ZZZZ</name>
<dbReference type="CDD" id="cd00085">
    <property type="entry name" value="HNHc"/>
    <property type="match status" value="1"/>
</dbReference>
<dbReference type="Pfam" id="PF02720">
    <property type="entry name" value="DUF222"/>
    <property type="match status" value="1"/>
</dbReference>
<reference evidence="3" key="1">
    <citation type="submission" date="2020-05" db="EMBL/GenBank/DDBJ databases">
        <authorList>
            <person name="Chiriac C."/>
            <person name="Salcher M."/>
            <person name="Ghai R."/>
            <person name="Kavagutti S V."/>
        </authorList>
    </citation>
    <scope>NUCLEOTIDE SEQUENCE</scope>
</reference>
<dbReference type="InterPro" id="IPR003870">
    <property type="entry name" value="DUF222"/>
</dbReference>
<evidence type="ECO:0000256" key="1">
    <source>
        <dbReference type="ARBA" id="ARBA00023450"/>
    </source>
</evidence>
<sequence length="394" mass="43069">MKISDSISVSGTSVRSRIDEISQRLGVIKRSESSLAAERISLLTELKTLRFVNAEATLTGDGHLSRREARETMIHSTVVDALPIFGEALAGGTISVAHLESMSRALKIMGDNKDLLLDQAHSLIHAATHMPADDFDSHAKKAAQSLLGDDGASNLERQRRATHLKMWNDLDGMVHLRGQFDPERGAVLQSLINHRVEAMFHSGDKDIKLEVAPGIDANHYRNALALLQLVNGSTSALVTDDQKPLHAELVVHIDLTSLQTGLHDSTVCRTSYGADLPIETARRLACDAEIIPVVLDGRSVPLDVGRAKRLATAGQRRALEAMYQTCAIDGCDRPFHHCSIHHIKYWENGGSTDLGNMLPLCSRHHHAAHEGGWQLHLEPETRILTVTGSETTVP</sequence>
<protein>
    <submittedName>
        <fullName evidence="3">Unannotated protein</fullName>
    </submittedName>
</protein>
<dbReference type="EMBL" id="CAFBRX010000219">
    <property type="protein sequence ID" value="CAB5134842.1"/>
    <property type="molecule type" value="Genomic_DNA"/>
</dbReference>
<comment type="similarity">
    <text evidence="1">Belongs to the Rv1128c/1148c/1588c/1702c/1945/3466 family.</text>
</comment>
<dbReference type="Pfam" id="PF01844">
    <property type="entry name" value="HNH"/>
    <property type="match status" value="1"/>
</dbReference>
<evidence type="ECO:0000313" key="3">
    <source>
        <dbReference type="EMBL" id="CAB5134842.1"/>
    </source>
</evidence>
<dbReference type="GO" id="GO:0004519">
    <property type="term" value="F:endonuclease activity"/>
    <property type="evidence" value="ECO:0007669"/>
    <property type="project" value="InterPro"/>
</dbReference>
<evidence type="ECO:0000259" key="2">
    <source>
        <dbReference type="SMART" id="SM00507"/>
    </source>
</evidence>
<dbReference type="Gene3D" id="1.10.30.50">
    <property type="match status" value="1"/>
</dbReference>
<gene>
    <name evidence="3" type="ORF">UFOPK4422_01572</name>
</gene>
<feature type="domain" description="HNH nuclease" evidence="2">
    <location>
        <begin position="314"/>
        <end position="366"/>
    </location>
</feature>
<dbReference type="GO" id="GO:0003676">
    <property type="term" value="F:nucleic acid binding"/>
    <property type="evidence" value="ECO:0007669"/>
    <property type="project" value="InterPro"/>
</dbReference>
<dbReference type="SMART" id="SM00507">
    <property type="entry name" value="HNHc"/>
    <property type="match status" value="1"/>
</dbReference>